<evidence type="ECO:0000313" key="5">
    <source>
        <dbReference type="Proteomes" id="UP000031802"/>
    </source>
</evidence>
<comment type="caution">
    <text evidence="4">The sequence shown here is derived from an EMBL/GenBank/DDBJ whole genome shotgun (WGS) entry which is preliminary data.</text>
</comment>
<protein>
    <submittedName>
        <fullName evidence="4">Lipase</fullName>
    </submittedName>
</protein>
<gene>
    <name evidence="4" type="ORF">DI53_0295</name>
</gene>
<feature type="domain" description="BD-FAE-like" evidence="3">
    <location>
        <begin position="57"/>
        <end position="287"/>
    </location>
</feature>
<proteinExistence type="predicted"/>
<reference evidence="5" key="1">
    <citation type="submission" date="2014-04" db="EMBL/GenBank/DDBJ databases">
        <title>Whole-Genome optical mapping and complete genome sequence of Sphingobacterium deserti sp. nov., a new spaces isolated from desert in the west of China.</title>
        <authorList>
            <person name="Teng C."/>
            <person name="Zhou Z."/>
            <person name="Li X."/>
            <person name="Chen M."/>
            <person name="Lin M."/>
            <person name="Wang L."/>
            <person name="Su S."/>
            <person name="Zhang C."/>
            <person name="Zhang W."/>
        </authorList>
    </citation>
    <scope>NUCLEOTIDE SEQUENCE [LARGE SCALE GENOMIC DNA]</scope>
    <source>
        <strain evidence="5">ACCC05744</strain>
    </source>
</reference>
<evidence type="ECO:0000256" key="2">
    <source>
        <dbReference type="SAM" id="SignalP"/>
    </source>
</evidence>
<dbReference type="STRING" id="1229276.DI53_0295"/>
<feature type="signal peptide" evidence="2">
    <location>
        <begin position="1"/>
        <end position="29"/>
    </location>
</feature>
<accession>A0A0B8T3R4</accession>
<dbReference type="PANTHER" id="PTHR48081:SF13">
    <property type="entry name" value="ALPHA_BETA HYDROLASE"/>
    <property type="match status" value="1"/>
</dbReference>
<dbReference type="Gene3D" id="3.40.50.1820">
    <property type="entry name" value="alpha/beta hydrolase"/>
    <property type="match status" value="1"/>
</dbReference>
<feature type="chain" id="PRO_5002125169" evidence="2">
    <location>
        <begin position="30"/>
        <end position="331"/>
    </location>
</feature>
<dbReference type="Proteomes" id="UP000031802">
    <property type="component" value="Unassembled WGS sequence"/>
</dbReference>
<dbReference type="OrthoDB" id="9777975at2"/>
<dbReference type="AlphaFoldDB" id="A0A0B8T3R4"/>
<organism evidence="4 5">
    <name type="scientific">Sphingobacterium deserti</name>
    <dbReference type="NCBI Taxonomy" id="1229276"/>
    <lineage>
        <taxon>Bacteria</taxon>
        <taxon>Pseudomonadati</taxon>
        <taxon>Bacteroidota</taxon>
        <taxon>Sphingobacteriia</taxon>
        <taxon>Sphingobacteriales</taxon>
        <taxon>Sphingobacteriaceae</taxon>
        <taxon>Sphingobacterium</taxon>
    </lineage>
</organism>
<dbReference type="InterPro" id="IPR049492">
    <property type="entry name" value="BD-FAE-like_dom"/>
</dbReference>
<dbReference type="RefSeq" id="WP_052071947.1">
    <property type="nucleotide sequence ID" value="NZ_JJMU01000004.1"/>
</dbReference>
<dbReference type="InterPro" id="IPR050300">
    <property type="entry name" value="GDXG_lipolytic_enzyme"/>
</dbReference>
<name>A0A0B8T3R4_9SPHI</name>
<dbReference type="InterPro" id="IPR029058">
    <property type="entry name" value="AB_hydrolase_fold"/>
</dbReference>
<keyword evidence="5" id="KW-1185">Reference proteome</keyword>
<keyword evidence="1" id="KW-0378">Hydrolase</keyword>
<reference evidence="4 5" key="2">
    <citation type="journal article" date="2015" name="PLoS ONE">
        <title>Whole-Genome Optical Mapping and Finished Genome Sequence of Sphingobacterium deserti sp. nov., a New Species Isolated from the Western Desert of China.</title>
        <authorList>
            <person name="Teng C."/>
            <person name="Zhou Z."/>
            <person name="Molnar I."/>
            <person name="Li X."/>
            <person name="Tang R."/>
            <person name="Chen M."/>
            <person name="Wang L."/>
            <person name="Su S."/>
            <person name="Zhang W."/>
            <person name="Lin M."/>
        </authorList>
    </citation>
    <scope>NUCLEOTIDE SEQUENCE [LARGE SCALE GENOMIC DNA]</scope>
    <source>
        <strain evidence="5">ACCC05744</strain>
    </source>
</reference>
<dbReference type="PANTHER" id="PTHR48081">
    <property type="entry name" value="AB HYDROLASE SUPERFAMILY PROTEIN C4A8.06C"/>
    <property type="match status" value="1"/>
</dbReference>
<evidence type="ECO:0000259" key="3">
    <source>
        <dbReference type="Pfam" id="PF20434"/>
    </source>
</evidence>
<evidence type="ECO:0000256" key="1">
    <source>
        <dbReference type="ARBA" id="ARBA00022801"/>
    </source>
</evidence>
<keyword evidence="2" id="KW-0732">Signal</keyword>
<dbReference type="SUPFAM" id="SSF53474">
    <property type="entry name" value="alpha/beta-Hydrolases"/>
    <property type="match status" value="1"/>
</dbReference>
<dbReference type="GO" id="GO:0016787">
    <property type="term" value="F:hydrolase activity"/>
    <property type="evidence" value="ECO:0007669"/>
    <property type="project" value="UniProtKB-KW"/>
</dbReference>
<dbReference type="PATRIC" id="fig|1229276.3.peg.304"/>
<dbReference type="EMBL" id="JJMU01000004">
    <property type="protein sequence ID" value="KGE15861.1"/>
    <property type="molecule type" value="Genomic_DNA"/>
</dbReference>
<evidence type="ECO:0000313" key="4">
    <source>
        <dbReference type="EMBL" id="KGE15861.1"/>
    </source>
</evidence>
<sequence>MLNGHFTPFYIRVVSALAICLTLISKSSAQTDSSAYAYRALIDLGYKPSSGVDSARLDLFLPAVAQTKKVPLVIVVHGGGWAFGDKEMESIYYMRKLKEGLLRSGFAVASIGYSLLSDSVHFPQPLEDCKDAVRWLYKHASVYNLDTDNFGMWGGSAGAHIGLLIAYSTEDEYNGREELSAYPAKLNYIVDNFGPTDLNELFKVDLGGFSTAMFKLFVPKLYDIREKLTLAMTGTSFKEDKEKVKEINKTYSPRYKVSSHAIPTLIIHGTKDKIVSLEQSKKLKTSLDDCKIYNEMITVDGGDHGFGNISEEQIDALIESTIIFINKQLVL</sequence>
<dbReference type="Pfam" id="PF20434">
    <property type="entry name" value="BD-FAE"/>
    <property type="match status" value="1"/>
</dbReference>
<dbReference type="eggNOG" id="COG0657">
    <property type="taxonomic scope" value="Bacteria"/>
</dbReference>